<dbReference type="PANTHER" id="PTHR41805:SF1">
    <property type="entry name" value="RRNA-PROCESSING PROTEIN FYV7"/>
    <property type="match status" value="1"/>
</dbReference>
<dbReference type="PANTHER" id="PTHR41805">
    <property type="entry name" value="EXPRESSED PROTEIN"/>
    <property type="match status" value="1"/>
</dbReference>
<evidence type="ECO:0008006" key="4">
    <source>
        <dbReference type="Google" id="ProtNLM"/>
    </source>
</evidence>
<keyword evidence="3" id="KW-1185">Reference proteome</keyword>
<dbReference type="Proteomes" id="UP001345013">
    <property type="component" value="Unassembled WGS sequence"/>
</dbReference>
<reference evidence="2 3" key="1">
    <citation type="submission" date="2023-08" db="EMBL/GenBank/DDBJ databases">
        <title>Black Yeasts Isolated from many extreme environments.</title>
        <authorList>
            <person name="Coleine C."/>
            <person name="Stajich J.E."/>
            <person name="Selbmann L."/>
        </authorList>
    </citation>
    <scope>NUCLEOTIDE SEQUENCE [LARGE SCALE GENOMIC DNA]</scope>
    <source>
        <strain evidence="2 3">CCFEE 5885</strain>
    </source>
</reference>
<gene>
    <name evidence="2" type="ORF">LTR24_005642</name>
</gene>
<name>A0ABR0K8D4_9EURO</name>
<feature type="compositionally biased region" description="Basic and acidic residues" evidence="1">
    <location>
        <begin position="146"/>
        <end position="202"/>
    </location>
</feature>
<feature type="compositionally biased region" description="Basic and acidic residues" evidence="1">
    <location>
        <begin position="115"/>
        <end position="125"/>
    </location>
</feature>
<feature type="region of interest" description="Disordered" evidence="1">
    <location>
        <begin position="1"/>
        <end position="235"/>
    </location>
</feature>
<evidence type="ECO:0000313" key="2">
    <source>
        <dbReference type="EMBL" id="KAK5091994.1"/>
    </source>
</evidence>
<protein>
    <recommendedName>
        <fullName evidence="4">rRNA-processing protein FYV7</fullName>
    </recommendedName>
</protein>
<accession>A0ABR0K8D4</accession>
<comment type="caution">
    <text evidence="2">The sequence shown here is derived from an EMBL/GenBank/DDBJ whole genome shotgun (WGS) entry which is preliminary data.</text>
</comment>
<evidence type="ECO:0000313" key="3">
    <source>
        <dbReference type="Proteomes" id="UP001345013"/>
    </source>
</evidence>
<sequence>MVMAKDSNGGWREQRGSTAGRSTSDEQAEKKQRKGFSVGPANLPDGTYRRKTQKIKNDLIQKAKVKKAYAKLKAQDPAEPYQRPAYDPYAEAEDPTRPAVRVETSEDAQTGSNEIHPERQAMLDRPEEDESVQERVRRRERRPRNRRDAPGGGHDNDRQPTATRDMERPARYKKDFAQAEERKAHVAAREKAREQRDTERRAMAKARKPGKDGKQKLGRQSNVLLSRVQRLLEDS</sequence>
<organism evidence="2 3">
    <name type="scientific">Lithohypha guttulata</name>
    <dbReference type="NCBI Taxonomy" id="1690604"/>
    <lineage>
        <taxon>Eukaryota</taxon>
        <taxon>Fungi</taxon>
        <taxon>Dikarya</taxon>
        <taxon>Ascomycota</taxon>
        <taxon>Pezizomycotina</taxon>
        <taxon>Eurotiomycetes</taxon>
        <taxon>Chaetothyriomycetidae</taxon>
        <taxon>Chaetothyriales</taxon>
        <taxon>Trichomeriaceae</taxon>
        <taxon>Lithohypha</taxon>
    </lineage>
</organism>
<evidence type="ECO:0000256" key="1">
    <source>
        <dbReference type="SAM" id="MobiDB-lite"/>
    </source>
</evidence>
<proteinExistence type="predicted"/>
<dbReference type="EMBL" id="JAVRRG010000066">
    <property type="protein sequence ID" value="KAK5091994.1"/>
    <property type="molecule type" value="Genomic_DNA"/>
</dbReference>